<keyword evidence="1" id="KW-0812">Transmembrane</keyword>
<dbReference type="Pfam" id="PF04536">
    <property type="entry name" value="TPM_phosphatase"/>
    <property type="match status" value="1"/>
</dbReference>
<comment type="caution">
    <text evidence="4">The sequence shown here is derived from an EMBL/GenBank/DDBJ whole genome shotgun (WGS) entry which is preliminary data.</text>
</comment>
<sequence length="308" mass="32732">MRRHLAWFVAALTGLLLFTGAAQPVAAAEDLPARPTEHYYLDQDSVLDESTKQLIDSKNQYYQGTKQQPQIAVAALKSTHGDPLSDYAPDLFQKWGIGKKGTDNGVLLLYANNGGKQNMRIEVGYGLEGDLPDALAGRILNDNLKDIKSHDPKELNQAIRKVFNAVATVIDKKYKFPKDQNTVSDETMNQYRNSSQDSGGNFLTKIVFIFIAVVVVAIIFGSRGGGGRGGRRGRGDSSFWLWVILDALLSSGRRGGGGGFGGGFGGGSGGGSSWGGGSSGGGGADCLIANIFQLPDSESLPGFLCYGC</sequence>
<evidence type="ECO:0000313" key="5">
    <source>
        <dbReference type="Proteomes" id="UP000014285"/>
    </source>
</evidence>
<dbReference type="InterPro" id="IPR007621">
    <property type="entry name" value="TPM_dom"/>
</dbReference>
<organism evidence="4 5">
    <name type="scientific">Lacticaseibacillus paracasei subsp. tolerans Lpl14</name>
    <dbReference type="NCBI Taxonomy" id="1256229"/>
    <lineage>
        <taxon>Bacteria</taxon>
        <taxon>Bacillati</taxon>
        <taxon>Bacillota</taxon>
        <taxon>Bacilli</taxon>
        <taxon>Lactobacillales</taxon>
        <taxon>Lactobacillaceae</taxon>
        <taxon>Lacticaseibacillus</taxon>
    </lineage>
</organism>
<reference evidence="4 5" key="1">
    <citation type="journal article" date="2013" name="PLoS ONE">
        <title>Lactobacillus paracasei comparative genomics: towards species pan-genome definition and exploitation of diversity.</title>
        <authorList>
            <person name="Smokvina T."/>
            <person name="Wels M."/>
            <person name="Polka J."/>
            <person name="Chervaux C."/>
            <person name="Brisse S."/>
            <person name="Boekhorst J."/>
            <person name="van Hylckama Vlieg J.E."/>
            <person name="Siezen R.J."/>
        </authorList>
    </citation>
    <scope>NUCLEOTIDE SEQUENCE [LARGE SCALE GENOMIC DNA]</scope>
    <source>
        <strain evidence="4 5">Lpl14</strain>
    </source>
</reference>
<feature type="transmembrane region" description="Helical" evidence="1">
    <location>
        <begin position="202"/>
        <end position="222"/>
    </location>
</feature>
<evidence type="ECO:0000313" key="4">
    <source>
        <dbReference type="EMBL" id="EPC67074.1"/>
    </source>
</evidence>
<dbReference type="AlphaFoldDB" id="A0A829H0N8"/>
<feature type="chain" id="PRO_5032284747" evidence="2">
    <location>
        <begin position="28"/>
        <end position="308"/>
    </location>
</feature>
<keyword evidence="1" id="KW-0472">Membrane</keyword>
<feature type="signal peptide" evidence="2">
    <location>
        <begin position="1"/>
        <end position="27"/>
    </location>
</feature>
<feature type="domain" description="TPM" evidence="3">
    <location>
        <begin position="42"/>
        <end position="168"/>
    </location>
</feature>
<proteinExistence type="predicted"/>
<keyword evidence="2" id="KW-0732">Signal</keyword>
<protein>
    <submittedName>
        <fullName evidence="4">Beta-propeller domain of methanol dehydrogenase type</fullName>
    </submittedName>
</protein>
<gene>
    <name evidence="4" type="ORF">Lpl14_01652</name>
</gene>
<keyword evidence="1" id="KW-1133">Transmembrane helix</keyword>
<evidence type="ECO:0000259" key="3">
    <source>
        <dbReference type="Pfam" id="PF04536"/>
    </source>
</evidence>
<dbReference type="RefSeq" id="WP_016372769.1">
    <property type="nucleotide sequence ID" value="NZ_ANKB01000003.1"/>
</dbReference>
<dbReference type="Proteomes" id="UP000014285">
    <property type="component" value="Unassembled WGS sequence"/>
</dbReference>
<dbReference type="PANTHER" id="PTHR30373">
    <property type="entry name" value="UPF0603 PROTEIN YGCG"/>
    <property type="match status" value="1"/>
</dbReference>
<name>A0A829H0N8_LACPA</name>
<dbReference type="Gene3D" id="3.10.310.50">
    <property type="match status" value="1"/>
</dbReference>
<evidence type="ECO:0000256" key="2">
    <source>
        <dbReference type="SAM" id="SignalP"/>
    </source>
</evidence>
<dbReference type="EMBL" id="ANKB01000003">
    <property type="protein sequence ID" value="EPC67074.1"/>
    <property type="molecule type" value="Genomic_DNA"/>
</dbReference>
<dbReference type="PANTHER" id="PTHR30373:SF2">
    <property type="entry name" value="UPF0603 PROTEIN YGCG"/>
    <property type="match status" value="1"/>
</dbReference>
<evidence type="ECO:0000256" key="1">
    <source>
        <dbReference type="SAM" id="Phobius"/>
    </source>
</evidence>
<accession>A0A829H0N8</accession>